<reference evidence="1 2" key="1">
    <citation type="journal article" date="2010" name="J. Bacteriol.">
        <title>Complete genome sequence of the aerobic facultative methanotroph Methylocella silvestris BL2.</title>
        <authorList>
            <person name="Chen Y."/>
            <person name="Crombie A."/>
            <person name="Rahman M.T."/>
            <person name="Dedysh S.N."/>
            <person name="Liesack W."/>
            <person name="Stott M.B."/>
            <person name="Alam M."/>
            <person name="Theisen A.R."/>
            <person name="Murrell J.C."/>
            <person name="Dunfield P.F."/>
        </authorList>
    </citation>
    <scope>NUCLEOTIDE SEQUENCE [LARGE SCALE GENOMIC DNA]</scope>
    <source>
        <strain evidence="2">DSM 15510 / CIP 108128 / LMG 27833 / NCIMB 13906 / BL2</strain>
    </source>
</reference>
<gene>
    <name evidence="1" type="ordered locus">Msil_3168</name>
</gene>
<keyword evidence="2" id="KW-1185">Reference proteome</keyword>
<protein>
    <submittedName>
        <fullName evidence="1">Uncharacterized protein</fullName>
    </submittedName>
</protein>
<organism evidence="1 2">
    <name type="scientific">Methylocella silvestris (strain DSM 15510 / CIP 108128 / LMG 27833 / NCIMB 13906 / BL2)</name>
    <dbReference type="NCBI Taxonomy" id="395965"/>
    <lineage>
        <taxon>Bacteria</taxon>
        <taxon>Pseudomonadati</taxon>
        <taxon>Pseudomonadota</taxon>
        <taxon>Alphaproteobacteria</taxon>
        <taxon>Hyphomicrobiales</taxon>
        <taxon>Beijerinckiaceae</taxon>
        <taxon>Methylocella</taxon>
    </lineage>
</organism>
<dbReference type="HOGENOM" id="CLU_1433011_0_0_5"/>
<dbReference type="KEGG" id="msl:Msil_3168"/>
<dbReference type="Proteomes" id="UP000002257">
    <property type="component" value="Chromosome"/>
</dbReference>
<accession>B8EME8</accession>
<sequence length="189" mass="20325">MIYLAILAGSIGVGSYLYYRRSGPLRADGEKPLTLFPDKLTMNVEGGSHVRSLTFYGVNASAKHVQIKCAIITSALTETSLPLEIETRPVVGDPVASASSKLVSASWAGAASSPIPPGARIVLIAKFNAPLGLTFEDFIDAWGQFMLDIEDESHRYELAFTEKHLAVFLSGARRLEAITKVAASHKSMS</sequence>
<dbReference type="RefSeq" id="WP_012592145.1">
    <property type="nucleotide sequence ID" value="NC_011666.1"/>
</dbReference>
<dbReference type="EMBL" id="CP001280">
    <property type="protein sequence ID" value="ACK52076.1"/>
    <property type="molecule type" value="Genomic_DNA"/>
</dbReference>
<proteinExistence type="predicted"/>
<name>B8EME8_METSB</name>
<dbReference type="AlphaFoldDB" id="B8EME8"/>
<evidence type="ECO:0000313" key="1">
    <source>
        <dbReference type="EMBL" id="ACK52076.1"/>
    </source>
</evidence>
<evidence type="ECO:0000313" key="2">
    <source>
        <dbReference type="Proteomes" id="UP000002257"/>
    </source>
</evidence>
<dbReference type="OrthoDB" id="9836783at2"/>